<dbReference type="EMBL" id="KZ517223">
    <property type="protein sequence ID" value="PKU29392.1"/>
    <property type="molecule type" value="Genomic_DNA"/>
</dbReference>
<dbReference type="PANTHER" id="PTHR48195">
    <property type="entry name" value="FRIEND VIRUS SUSCEPTIBILITY PROTEIN 1"/>
    <property type="match status" value="1"/>
</dbReference>
<keyword evidence="1" id="KW-0378">Hydrolase</keyword>
<sequence>MSYSSFNNEHHYYCNPDNDHCHYSSLDNEYRHYFSCSDNEYCCYYNLISTITSCPGDQEAEKEIRERAASQAATTQEEESDAETVIKSFSMKDLQNMRKDFCHCEGETLISWLLQCWDNGADTIDLEGREARQLGNLARYGGTDKATGKKTNTLSLWRQLVSAIKGRYPFKDDMECHLSKQTTMEKGIKYLTELAVQEWIYGDRQVNADPDEMSCK</sequence>
<dbReference type="GO" id="GO:0005794">
    <property type="term" value="C:Golgi apparatus"/>
    <property type="evidence" value="ECO:0007669"/>
    <property type="project" value="TreeGrafter"/>
</dbReference>
<dbReference type="PANTHER" id="PTHR48195:SF1">
    <property type="entry name" value="RIKEN CDNA 2410002F23 GENE"/>
    <property type="match status" value="1"/>
</dbReference>
<evidence type="ECO:0000313" key="1">
    <source>
        <dbReference type="EMBL" id="PKU29392.1"/>
    </source>
</evidence>
<evidence type="ECO:0000313" key="2">
    <source>
        <dbReference type="Proteomes" id="UP000233556"/>
    </source>
</evidence>
<name>A0A2I0T6J1_LIMLA</name>
<dbReference type="InterPro" id="IPR053270">
    <property type="entry name" value="Fv1_restriction_factor"/>
</dbReference>
<dbReference type="OrthoDB" id="9906618at2759"/>
<organism evidence="1 2">
    <name type="scientific">Limosa lapponica baueri</name>
    <dbReference type="NCBI Taxonomy" id="1758121"/>
    <lineage>
        <taxon>Eukaryota</taxon>
        <taxon>Metazoa</taxon>
        <taxon>Chordata</taxon>
        <taxon>Craniata</taxon>
        <taxon>Vertebrata</taxon>
        <taxon>Euteleostomi</taxon>
        <taxon>Archelosauria</taxon>
        <taxon>Archosauria</taxon>
        <taxon>Dinosauria</taxon>
        <taxon>Saurischia</taxon>
        <taxon>Theropoda</taxon>
        <taxon>Coelurosauria</taxon>
        <taxon>Aves</taxon>
        <taxon>Neognathae</taxon>
        <taxon>Neoaves</taxon>
        <taxon>Charadriiformes</taxon>
        <taxon>Scolopacidae</taxon>
        <taxon>Limosa</taxon>
    </lineage>
</organism>
<gene>
    <name evidence="1" type="ORF">llap_20303</name>
</gene>
<protein>
    <submittedName>
        <fullName evidence="1">Ubiquitin carboxyl-terminal hydrolase 4</fullName>
    </submittedName>
</protein>
<keyword evidence="2" id="KW-1185">Reference proteome</keyword>
<dbReference type="GO" id="GO:0009615">
    <property type="term" value="P:response to virus"/>
    <property type="evidence" value="ECO:0007669"/>
    <property type="project" value="TreeGrafter"/>
</dbReference>
<dbReference type="GO" id="GO:0016787">
    <property type="term" value="F:hydrolase activity"/>
    <property type="evidence" value="ECO:0007669"/>
    <property type="project" value="UniProtKB-KW"/>
</dbReference>
<dbReference type="Proteomes" id="UP000233556">
    <property type="component" value="Unassembled WGS sequence"/>
</dbReference>
<dbReference type="AlphaFoldDB" id="A0A2I0T6J1"/>
<reference evidence="2" key="1">
    <citation type="submission" date="2017-11" db="EMBL/GenBank/DDBJ databases">
        <authorList>
            <person name="Lima N.C."/>
            <person name="Parody-Merino A.M."/>
            <person name="Battley P.F."/>
            <person name="Fidler A.E."/>
            <person name="Prosdocimi F."/>
        </authorList>
    </citation>
    <scope>NUCLEOTIDE SEQUENCE [LARGE SCALE GENOMIC DNA]</scope>
</reference>
<proteinExistence type="predicted"/>
<reference evidence="2" key="2">
    <citation type="submission" date="2017-12" db="EMBL/GenBank/DDBJ databases">
        <title>Genome sequence of the Bar-tailed Godwit (Limosa lapponica baueri).</title>
        <authorList>
            <person name="Lima N.C.B."/>
            <person name="Parody-Merino A.M."/>
            <person name="Battley P.F."/>
            <person name="Fidler A.E."/>
            <person name="Prosdocimi F."/>
        </authorList>
    </citation>
    <scope>NUCLEOTIDE SEQUENCE [LARGE SCALE GENOMIC DNA]</scope>
</reference>
<accession>A0A2I0T6J1</accession>